<reference evidence="3" key="1">
    <citation type="thesis" date="2020" institute="ProQuest LLC" country="789 East Eisenhower Parkway, Ann Arbor, MI, USA">
        <title>Comparative Genomics and Chromosome Evolution.</title>
        <authorList>
            <person name="Mudd A.B."/>
        </authorList>
    </citation>
    <scope>NUCLEOTIDE SEQUENCE</scope>
    <source>
        <strain evidence="3">HN-11 Male</strain>
        <tissue evidence="3">Kidney and liver</tissue>
    </source>
</reference>
<feature type="domain" description="DM2" evidence="2">
    <location>
        <begin position="1"/>
        <end position="74"/>
    </location>
</feature>
<feature type="non-terminal residue" evidence="3">
    <location>
        <position position="77"/>
    </location>
</feature>
<dbReference type="GO" id="GO:0031396">
    <property type="term" value="P:regulation of protein ubiquitination"/>
    <property type="evidence" value="ECO:0007669"/>
    <property type="project" value="InterPro"/>
</dbReference>
<dbReference type="OrthoDB" id="8633268at2759"/>
<comment type="caution">
    <text evidence="3">The sequence shown here is derived from an EMBL/GenBank/DDBJ whole genome shotgun (WGS) entry which is preliminary data.</text>
</comment>
<dbReference type="GO" id="GO:0000776">
    <property type="term" value="C:kinetochore"/>
    <property type="evidence" value="ECO:0007669"/>
    <property type="project" value="TreeGrafter"/>
</dbReference>
<dbReference type="InterPro" id="IPR029421">
    <property type="entry name" value="MTBP_N"/>
</dbReference>
<dbReference type="AlphaFoldDB" id="A0A8J6E361"/>
<name>A0A8J6E361_ELECQ</name>
<dbReference type="PANTHER" id="PTHR14382:SF1">
    <property type="entry name" value="MDM2-BINDING PROTEIN"/>
    <property type="match status" value="1"/>
</dbReference>
<gene>
    <name evidence="3" type="ORF">GDO78_018687</name>
</gene>
<evidence type="ECO:0000313" key="3">
    <source>
        <dbReference type="EMBL" id="KAG9460930.1"/>
    </source>
</evidence>
<evidence type="ECO:0000259" key="2">
    <source>
        <dbReference type="Pfam" id="PF14918"/>
    </source>
</evidence>
<dbReference type="Proteomes" id="UP000770717">
    <property type="component" value="Unassembled WGS sequence"/>
</dbReference>
<proteinExistence type="predicted"/>
<organism evidence="3 4">
    <name type="scientific">Eleutherodactylus coqui</name>
    <name type="common">Puerto Rican coqui</name>
    <dbReference type="NCBI Taxonomy" id="57060"/>
    <lineage>
        <taxon>Eukaryota</taxon>
        <taxon>Metazoa</taxon>
        <taxon>Chordata</taxon>
        <taxon>Craniata</taxon>
        <taxon>Vertebrata</taxon>
        <taxon>Euteleostomi</taxon>
        <taxon>Amphibia</taxon>
        <taxon>Batrachia</taxon>
        <taxon>Anura</taxon>
        <taxon>Neobatrachia</taxon>
        <taxon>Hyloidea</taxon>
        <taxon>Eleutherodactylidae</taxon>
        <taxon>Eleutherodactylinae</taxon>
        <taxon>Eleutherodactylus</taxon>
        <taxon>Eleutherodactylus</taxon>
    </lineage>
</organism>
<dbReference type="GO" id="GO:0007089">
    <property type="term" value="P:traversing start control point of mitotic cell cycle"/>
    <property type="evidence" value="ECO:0007669"/>
    <property type="project" value="TreeGrafter"/>
</dbReference>
<evidence type="ECO:0000256" key="1">
    <source>
        <dbReference type="SAM" id="MobiDB-lite"/>
    </source>
</evidence>
<protein>
    <recommendedName>
        <fullName evidence="2">DM2 domain-containing protein</fullName>
    </recommendedName>
</protein>
<keyword evidence="4" id="KW-1185">Reference proteome</keyword>
<dbReference type="PANTHER" id="PTHR14382">
    <property type="entry name" value="MDM2-BINDING PROTEIN"/>
    <property type="match status" value="1"/>
</dbReference>
<feature type="region of interest" description="Disordered" evidence="1">
    <location>
        <begin position="58"/>
        <end position="77"/>
    </location>
</feature>
<evidence type="ECO:0000313" key="4">
    <source>
        <dbReference type="Proteomes" id="UP000770717"/>
    </source>
</evidence>
<sequence length="77" mass="8472">ACSLAGVPGTRKWFFALQATDGFSQYCSADWEDLCPVTDDSEDLSPSSVDECVCALQSAEDEEEDISRDSVSQTRYH</sequence>
<accession>A0A8J6E361</accession>
<dbReference type="InterPro" id="IPR039061">
    <property type="entry name" value="MTBP"/>
</dbReference>
<dbReference type="Pfam" id="PF14918">
    <property type="entry name" value="MTBP_N"/>
    <property type="match status" value="1"/>
</dbReference>
<dbReference type="GO" id="GO:0034501">
    <property type="term" value="P:protein localization to kinetochore"/>
    <property type="evidence" value="ECO:0007669"/>
    <property type="project" value="TreeGrafter"/>
</dbReference>
<dbReference type="EMBL" id="WNTK01032925">
    <property type="protein sequence ID" value="KAG9460930.1"/>
    <property type="molecule type" value="Genomic_DNA"/>
</dbReference>